<dbReference type="AlphaFoldDB" id="A0A974NX96"/>
<dbReference type="RefSeq" id="WP_202095638.1">
    <property type="nucleotide sequence ID" value="NZ_CP061035.1"/>
</dbReference>
<gene>
    <name evidence="1" type="ORF">H5J25_08430</name>
</gene>
<dbReference type="EMBL" id="CP061035">
    <property type="protein sequence ID" value="QQV78615.1"/>
    <property type="molecule type" value="Genomic_DNA"/>
</dbReference>
<name>A0A974NX96_9SPHN</name>
<reference evidence="2" key="1">
    <citation type="submission" date="2020-09" db="EMBL/GenBank/DDBJ databases">
        <title>Sphingomonas sp., a new species isolated from pork steak.</title>
        <authorList>
            <person name="Heidler von Heilborn D."/>
        </authorList>
    </citation>
    <scope>NUCLEOTIDE SEQUENCE [LARGE SCALE GENOMIC DNA]</scope>
</reference>
<proteinExistence type="predicted"/>
<keyword evidence="2" id="KW-1185">Reference proteome</keyword>
<evidence type="ECO:0000313" key="1">
    <source>
        <dbReference type="EMBL" id="QQV78615.1"/>
    </source>
</evidence>
<sequence length="47" mass="5507">MVSDHLYYQRRAMQEQVAARNALTDEARERRLALAQMFREKLAALNA</sequence>
<accession>A0A974NX96</accession>
<dbReference type="Proteomes" id="UP000595894">
    <property type="component" value="Chromosome"/>
</dbReference>
<protein>
    <submittedName>
        <fullName evidence="1">Uncharacterized protein</fullName>
    </submittedName>
</protein>
<dbReference type="KEGG" id="sari:H5J25_08430"/>
<organism evidence="1 2">
    <name type="scientific">Sphingomonas aliaeris</name>
    <dbReference type="NCBI Taxonomy" id="2759526"/>
    <lineage>
        <taxon>Bacteria</taxon>
        <taxon>Pseudomonadati</taxon>
        <taxon>Pseudomonadota</taxon>
        <taxon>Alphaproteobacteria</taxon>
        <taxon>Sphingomonadales</taxon>
        <taxon>Sphingomonadaceae</taxon>
        <taxon>Sphingomonas</taxon>
    </lineage>
</organism>
<evidence type="ECO:0000313" key="2">
    <source>
        <dbReference type="Proteomes" id="UP000595894"/>
    </source>
</evidence>